<protein>
    <submittedName>
        <fullName evidence="1">UDP-glucose 4-epimerase</fullName>
    </submittedName>
</protein>
<dbReference type="EMBL" id="CP012746">
    <property type="protein sequence ID" value="ALL65265.1"/>
    <property type="molecule type" value="Genomic_DNA"/>
</dbReference>
<gene>
    <name evidence="1" type="ORF">K788_0004515</name>
</gene>
<dbReference type="Proteomes" id="UP000019146">
    <property type="component" value="Chromosome 1"/>
</dbReference>
<name>A0A0P0RAM4_9BURK</name>
<sequence>MEHQMTLSGNVQEGAWSVNVQTEPAEEGGYRSSIHVRHSSPEGDFEHAFRQGKKFNTERDALLDALREGMTWIELKMARTIKM</sequence>
<dbReference type="AlphaFoldDB" id="A0A0P0RAM4"/>
<proteinExistence type="predicted"/>
<organism evidence="1 2">
    <name type="scientific">Paraburkholderia caribensis MBA4</name>
    <dbReference type="NCBI Taxonomy" id="1323664"/>
    <lineage>
        <taxon>Bacteria</taxon>
        <taxon>Pseudomonadati</taxon>
        <taxon>Pseudomonadota</taxon>
        <taxon>Betaproteobacteria</taxon>
        <taxon>Burkholderiales</taxon>
        <taxon>Burkholderiaceae</taxon>
        <taxon>Paraburkholderia</taxon>
    </lineage>
</organism>
<accession>A0A0P0RAM4</accession>
<dbReference type="KEGG" id="bcai:K788_0004515"/>
<evidence type="ECO:0000313" key="2">
    <source>
        <dbReference type="Proteomes" id="UP000019146"/>
    </source>
</evidence>
<evidence type="ECO:0000313" key="1">
    <source>
        <dbReference type="EMBL" id="ALL65265.1"/>
    </source>
</evidence>
<reference evidence="1 2" key="1">
    <citation type="journal article" date="2014" name="Genome Announc.">
        <title>Draft Genome Sequence of the Haloacid-Degrading Burkholderia caribensis Strain MBA4.</title>
        <authorList>
            <person name="Pan Y."/>
            <person name="Kong K.F."/>
            <person name="Tsang J.S."/>
        </authorList>
    </citation>
    <scope>NUCLEOTIDE SEQUENCE [LARGE SCALE GENOMIC DNA]</scope>
    <source>
        <strain evidence="1 2">MBA4</strain>
    </source>
</reference>